<feature type="transmembrane region" description="Helical" evidence="1">
    <location>
        <begin position="60"/>
        <end position="79"/>
    </location>
</feature>
<keyword evidence="1" id="KW-1133">Transmembrane helix</keyword>
<feature type="transmembrane region" description="Helical" evidence="1">
    <location>
        <begin position="22"/>
        <end position="48"/>
    </location>
</feature>
<evidence type="ECO:0008006" key="4">
    <source>
        <dbReference type="Google" id="ProtNLM"/>
    </source>
</evidence>
<dbReference type="KEGG" id="ctes:O987_14330"/>
<name>A0A076PUI2_COMTE</name>
<dbReference type="InterPro" id="IPR021676">
    <property type="entry name" value="DUF3262"/>
</dbReference>
<accession>A0A076PUI2</accession>
<reference evidence="2 3" key="1">
    <citation type="journal article" date="2014" name="Genome Announc.">
        <title>Complete Genome Sequence of Polychlorinated Biphenyl Degrader Comamonas testosteroni TK102 (NBRC 109938).</title>
        <authorList>
            <person name="Fukuda K."/>
            <person name="Hosoyama A."/>
            <person name="Tsuchikane K."/>
            <person name="Ohji S."/>
            <person name="Yamazoe A."/>
            <person name="Fujita N."/>
            <person name="Shintani M."/>
            <person name="Kimbara K."/>
        </authorList>
    </citation>
    <scope>NUCLEOTIDE SEQUENCE [LARGE SCALE GENOMIC DNA]</scope>
    <source>
        <strain evidence="2">TK102</strain>
    </source>
</reference>
<dbReference type="Pfam" id="PF11660">
    <property type="entry name" value="DUF3262"/>
    <property type="match status" value="1"/>
</dbReference>
<protein>
    <recommendedName>
        <fullName evidence="4">Integrating conjugative element protein</fullName>
    </recommendedName>
</protein>
<sequence length="80" mass="8439">MQSEMATAFMQGAGFNPQSLKYLLFVVVFAMVFSIGAWLGTLVLKAYGDGELNAPEAMRACIGIAITVLLVVGVLGSIIL</sequence>
<keyword evidence="1" id="KW-0472">Membrane</keyword>
<evidence type="ECO:0000256" key="1">
    <source>
        <dbReference type="SAM" id="Phobius"/>
    </source>
</evidence>
<proteinExistence type="predicted"/>
<evidence type="ECO:0000313" key="2">
    <source>
        <dbReference type="EMBL" id="AIJ46982.1"/>
    </source>
</evidence>
<dbReference type="HOGENOM" id="CLU_2616173_0_0_4"/>
<dbReference type="RefSeq" id="WP_029158356.1">
    <property type="nucleotide sequence ID" value="NZ_CP006704.1"/>
</dbReference>
<keyword evidence="1" id="KW-0812">Transmembrane</keyword>
<organism evidence="2 3">
    <name type="scientific">Comamonas testosteroni TK102</name>
    <dbReference type="NCBI Taxonomy" id="1392005"/>
    <lineage>
        <taxon>Bacteria</taxon>
        <taxon>Pseudomonadati</taxon>
        <taxon>Pseudomonadota</taxon>
        <taxon>Betaproteobacteria</taxon>
        <taxon>Burkholderiales</taxon>
        <taxon>Comamonadaceae</taxon>
        <taxon>Comamonas</taxon>
    </lineage>
</organism>
<dbReference type="AlphaFoldDB" id="A0A076PUI2"/>
<gene>
    <name evidence="2" type="ORF">O987_14330</name>
</gene>
<evidence type="ECO:0000313" key="3">
    <source>
        <dbReference type="Proteomes" id="UP000028782"/>
    </source>
</evidence>
<dbReference type="Proteomes" id="UP000028782">
    <property type="component" value="Chromosome"/>
</dbReference>
<dbReference type="EMBL" id="CP006704">
    <property type="protein sequence ID" value="AIJ46982.1"/>
    <property type="molecule type" value="Genomic_DNA"/>
</dbReference>